<reference evidence="1" key="1">
    <citation type="submission" date="2018-04" db="EMBL/GenBank/DDBJ databases">
        <title>Whole genome sequencing of Hypsizygus marmoreus.</title>
        <authorList>
            <person name="Choi I.-G."/>
            <person name="Min B."/>
            <person name="Kim J.-G."/>
            <person name="Kim S."/>
            <person name="Oh Y.-L."/>
            <person name="Kong W.-S."/>
            <person name="Park H."/>
            <person name="Jeong J."/>
            <person name="Song E.-S."/>
        </authorList>
    </citation>
    <scope>NUCLEOTIDE SEQUENCE [LARGE SCALE GENOMIC DNA]</scope>
    <source>
        <strain evidence="1">51987-8</strain>
    </source>
</reference>
<organism evidence="1 2">
    <name type="scientific">Hypsizygus marmoreus</name>
    <name type="common">White beech mushroom</name>
    <name type="synonym">Agaricus marmoreus</name>
    <dbReference type="NCBI Taxonomy" id="39966"/>
    <lineage>
        <taxon>Eukaryota</taxon>
        <taxon>Fungi</taxon>
        <taxon>Dikarya</taxon>
        <taxon>Basidiomycota</taxon>
        <taxon>Agaricomycotina</taxon>
        <taxon>Agaricomycetes</taxon>
        <taxon>Agaricomycetidae</taxon>
        <taxon>Agaricales</taxon>
        <taxon>Tricholomatineae</taxon>
        <taxon>Lyophyllaceae</taxon>
        <taxon>Hypsizygus</taxon>
    </lineage>
</organism>
<evidence type="ECO:0000313" key="1">
    <source>
        <dbReference type="EMBL" id="RDB25833.1"/>
    </source>
</evidence>
<sequence>MDSLADAYLSWRNGIHSASSDTEYAFTINVIDIYGLARSAVIPRSADSISAAVSLVTAGFMGSSPYSPSLAISLKTLELF</sequence>
<comment type="caution">
    <text evidence="1">The sequence shown here is derived from an EMBL/GenBank/DDBJ whole genome shotgun (WGS) entry which is preliminary data.</text>
</comment>
<name>A0A369K1V4_HYPMA</name>
<accession>A0A369K1V4</accession>
<keyword evidence="2" id="KW-1185">Reference proteome</keyword>
<dbReference type="EMBL" id="LUEZ02000040">
    <property type="protein sequence ID" value="RDB25833.1"/>
    <property type="molecule type" value="Genomic_DNA"/>
</dbReference>
<proteinExistence type="predicted"/>
<evidence type="ECO:0000313" key="2">
    <source>
        <dbReference type="Proteomes" id="UP000076154"/>
    </source>
</evidence>
<protein>
    <submittedName>
        <fullName evidence="1">Uncharacterized protein</fullName>
    </submittedName>
</protein>
<dbReference type="Proteomes" id="UP000076154">
    <property type="component" value="Unassembled WGS sequence"/>
</dbReference>
<gene>
    <name evidence="1" type="ORF">Hypma_006598</name>
</gene>
<dbReference type="AlphaFoldDB" id="A0A369K1V4"/>
<dbReference type="InParanoid" id="A0A369K1V4"/>
<dbReference type="OrthoDB" id="2665372at2759"/>